<reference evidence="2 3" key="1">
    <citation type="submission" date="2021-02" db="EMBL/GenBank/DDBJ databases">
        <title>Brevundimonas sp. CS1 genome sequence.</title>
        <authorList>
            <person name="Lee K."/>
            <person name="Choi Y.-J."/>
            <person name="Son H.-R."/>
        </authorList>
    </citation>
    <scope>NUCLEOTIDE SEQUENCE [LARGE SCALE GENOMIC DNA]</scope>
    <source>
        <strain evidence="2 3">CS1</strain>
    </source>
</reference>
<feature type="domain" description="DUF6538" evidence="1">
    <location>
        <begin position="16"/>
        <end position="74"/>
    </location>
</feature>
<keyword evidence="3" id="KW-1185">Reference proteome</keyword>
<dbReference type="EMBL" id="CP070968">
    <property type="protein sequence ID" value="QSF53557.1"/>
    <property type="molecule type" value="Genomic_DNA"/>
</dbReference>
<dbReference type="InterPro" id="IPR046668">
    <property type="entry name" value="DUF6538"/>
</dbReference>
<organism evidence="2 3">
    <name type="scientific">Brevundimonas fontaquae</name>
    <dbReference type="NCBI Taxonomy" id="2813778"/>
    <lineage>
        <taxon>Bacteria</taxon>
        <taxon>Pseudomonadati</taxon>
        <taxon>Pseudomonadota</taxon>
        <taxon>Alphaproteobacteria</taxon>
        <taxon>Caulobacterales</taxon>
        <taxon>Caulobacteraceae</taxon>
        <taxon>Brevundimonas</taxon>
    </lineage>
</organism>
<dbReference type="RefSeq" id="WP_205681223.1">
    <property type="nucleotide sequence ID" value="NZ_CP070968.1"/>
</dbReference>
<evidence type="ECO:0000313" key="2">
    <source>
        <dbReference type="EMBL" id="QSF53557.1"/>
    </source>
</evidence>
<protein>
    <recommendedName>
        <fullName evidence="1">DUF6538 domain-containing protein</fullName>
    </recommendedName>
</protein>
<name>A0ABX7LMS8_9CAUL</name>
<accession>A0ABX7LMS8</accession>
<gene>
    <name evidence="2" type="ORF">JX001_12300</name>
</gene>
<dbReference type="Proteomes" id="UP000662957">
    <property type="component" value="Chromosome"/>
</dbReference>
<sequence length="277" mass="31380">MKELGVRRIARKPSPHLLCRSGTYYLRVRVPVHLKARIGVSEIRRSLAVQHPRPAQALALRYGARVLEMFEMITRQPVTKAEARRLVAGCFLDLRKDAELGFLPITERPDLERDEQRDLSRQRINALQEQVNLKTFDAEIRTRAILLTGRSGIAFLDQPEGVQADIMEGVARACIEQTRLQMFRLDDRLAPYDAVDPLFKLMPTNDEVPCCAAASGKTLGELRSLYLKYGELHWVPKTLASRQRQLALIVEFFGQDMRSSTRAVAAVLGRRPVHGEA</sequence>
<evidence type="ECO:0000313" key="3">
    <source>
        <dbReference type="Proteomes" id="UP000662957"/>
    </source>
</evidence>
<proteinExistence type="predicted"/>
<evidence type="ECO:0000259" key="1">
    <source>
        <dbReference type="Pfam" id="PF20172"/>
    </source>
</evidence>
<dbReference type="Pfam" id="PF20172">
    <property type="entry name" value="DUF6538"/>
    <property type="match status" value="1"/>
</dbReference>